<dbReference type="Gene3D" id="2.60.40.10">
    <property type="entry name" value="Immunoglobulins"/>
    <property type="match status" value="1"/>
</dbReference>
<dbReference type="InterPro" id="IPR014756">
    <property type="entry name" value="Ig_E-set"/>
</dbReference>
<comment type="similarity">
    <text evidence="4 10">Belongs to the glycosyl hydrolase 13 family. GlgB subfamily.</text>
</comment>
<evidence type="ECO:0000256" key="2">
    <source>
        <dbReference type="ARBA" id="ARBA00002953"/>
    </source>
</evidence>
<dbReference type="EMBL" id="LN651281">
    <property type="protein sequence ID" value="CEJ16794.1"/>
    <property type="molecule type" value="Genomic_DNA"/>
</dbReference>
<dbReference type="NCBIfam" id="NF008967">
    <property type="entry name" value="PRK12313.1"/>
    <property type="match status" value="1"/>
</dbReference>
<dbReference type="RefSeq" id="WP_003266175.1">
    <property type="nucleotide sequence ID" value="NZ_LN651281.1"/>
</dbReference>
<comment type="subunit">
    <text evidence="10">Monomer.</text>
</comment>
<reference evidence="14" key="1">
    <citation type="submission" date="2014-11" db="EMBL/GenBank/DDBJ databases">
        <authorList>
            <person name="Genoscope - CEA"/>
        </authorList>
    </citation>
    <scope>NUCLEOTIDE SEQUENCE</scope>
    <source>
        <strain evidence="14">IPO1609</strain>
    </source>
</reference>
<feature type="domain" description="Glycosyl hydrolase family 13 catalytic" evidence="13">
    <location>
        <begin position="296"/>
        <end position="667"/>
    </location>
</feature>
<dbReference type="InterPro" id="IPR054169">
    <property type="entry name" value="GlgB_N"/>
</dbReference>
<gene>
    <name evidence="10 14" type="primary">glgB</name>
    <name evidence="14" type="ORF">RSIPO_03488</name>
</gene>
<dbReference type="InterPro" id="IPR017853">
    <property type="entry name" value="GH"/>
</dbReference>
<dbReference type="FunFam" id="2.60.40.10:FF:000169">
    <property type="entry name" value="1,4-alpha-glucan branching enzyme GlgB"/>
    <property type="match status" value="1"/>
</dbReference>
<dbReference type="NCBIfam" id="NF003811">
    <property type="entry name" value="PRK05402.1"/>
    <property type="match status" value="1"/>
</dbReference>
<dbReference type="SUPFAM" id="SSF51445">
    <property type="entry name" value="(Trans)glycosidases"/>
    <property type="match status" value="1"/>
</dbReference>
<dbReference type="CDD" id="cd11322">
    <property type="entry name" value="AmyAc_Glg_BE"/>
    <property type="match status" value="1"/>
</dbReference>
<evidence type="ECO:0000313" key="15">
    <source>
        <dbReference type="Proteomes" id="UP000053470"/>
    </source>
</evidence>
<evidence type="ECO:0000313" key="14">
    <source>
        <dbReference type="EMBL" id="CEJ16794.1"/>
    </source>
</evidence>
<evidence type="ECO:0000256" key="4">
    <source>
        <dbReference type="ARBA" id="ARBA00009000"/>
    </source>
</evidence>
<comment type="catalytic activity">
    <reaction evidence="1 10">
        <text>Transfers a segment of a (1-&gt;4)-alpha-D-glucan chain to a primary hydroxy group in a similar glucan chain.</text>
        <dbReference type="EC" id="2.4.1.18"/>
    </reaction>
</comment>
<protein>
    <recommendedName>
        <fullName evidence="10">1,4-alpha-glucan branching enzyme GlgB</fullName>
        <ecNumber evidence="10">2.4.1.18</ecNumber>
    </recommendedName>
    <alternativeName>
        <fullName evidence="10">1,4-alpha-D-glucan:1,4-alpha-D-glucan 6-glucosyl-transferase</fullName>
    </alternativeName>
    <alternativeName>
        <fullName evidence="10">Alpha-(1-&gt;4)-glucan branching enzyme</fullName>
    </alternativeName>
    <alternativeName>
        <fullName evidence="10">Glycogen branching enzyme</fullName>
        <shortName evidence="10">BE</shortName>
    </alternativeName>
</protein>
<dbReference type="SUPFAM" id="SSF81296">
    <property type="entry name" value="E set domains"/>
    <property type="match status" value="2"/>
</dbReference>
<dbReference type="PANTHER" id="PTHR43651">
    <property type="entry name" value="1,4-ALPHA-GLUCAN-BRANCHING ENZYME"/>
    <property type="match status" value="1"/>
</dbReference>
<comment type="function">
    <text evidence="2 10">Catalyzes the formation of the alpha-1,6-glucosidic linkages in glycogen by scission of a 1,4-alpha-linked oligosaccharide from growing alpha-1,4-glucan chains and the subsequent attachment of the oligosaccharide to the alpha-1,6 position.</text>
</comment>
<dbReference type="NCBIfam" id="TIGR01515">
    <property type="entry name" value="branching_enzym"/>
    <property type="match status" value="1"/>
</dbReference>
<dbReference type="InterPro" id="IPR006407">
    <property type="entry name" value="GlgB"/>
</dbReference>
<evidence type="ECO:0000256" key="10">
    <source>
        <dbReference type="HAMAP-Rule" id="MF_00685"/>
    </source>
</evidence>
<evidence type="ECO:0000256" key="1">
    <source>
        <dbReference type="ARBA" id="ARBA00000826"/>
    </source>
</evidence>
<keyword evidence="8 10" id="KW-0320">Glycogen biosynthesis</keyword>
<dbReference type="InterPro" id="IPR006047">
    <property type="entry name" value="GH13_cat_dom"/>
</dbReference>
<dbReference type="UniPathway" id="UPA00164"/>
<keyword evidence="15" id="KW-1185">Reference proteome</keyword>
<dbReference type="FunFam" id="2.60.40.1180:FF:000002">
    <property type="entry name" value="1,4-alpha-glucan branching enzyme GlgB"/>
    <property type="match status" value="1"/>
</dbReference>
<keyword evidence="9 10" id="KW-0119">Carbohydrate metabolism</keyword>
<dbReference type="CDD" id="cd02855">
    <property type="entry name" value="E_set_GBE_prok_N"/>
    <property type="match status" value="1"/>
</dbReference>
<dbReference type="Pfam" id="PF02922">
    <property type="entry name" value="CBM_48"/>
    <property type="match status" value="1"/>
</dbReference>
<evidence type="ECO:0000256" key="11">
    <source>
        <dbReference type="PIRSR" id="PIRSR000463-1"/>
    </source>
</evidence>
<evidence type="ECO:0000256" key="3">
    <source>
        <dbReference type="ARBA" id="ARBA00004964"/>
    </source>
</evidence>
<evidence type="ECO:0000259" key="13">
    <source>
        <dbReference type="SMART" id="SM00642"/>
    </source>
</evidence>
<dbReference type="InterPro" id="IPR004193">
    <property type="entry name" value="Glyco_hydro_13_N"/>
</dbReference>
<dbReference type="GO" id="GO:0043169">
    <property type="term" value="F:cation binding"/>
    <property type="evidence" value="ECO:0007669"/>
    <property type="project" value="InterPro"/>
</dbReference>
<reference evidence="14" key="2">
    <citation type="submission" date="2022-04" db="EMBL/GenBank/DDBJ databases">
        <title>Genomic draft of R. solanacearum strain IPO1609, a phylotype IIB1/biovar 2/race 3 strain isolated from potato in Europe.</title>
        <authorList>
            <person name="Boucher C."/>
            <person name="Carrere S."/>
            <person name="Dossat C."/>
            <person name="Elbaz M."/>
            <person name="Genin S."/>
            <person name="Gouzy J."/>
            <person name="Prior P."/>
            <person name="Segurens B."/>
            <person name="Wincker P."/>
        </authorList>
    </citation>
    <scope>NUCLEOTIDE SEQUENCE</scope>
    <source>
        <strain evidence="14">IPO1609</strain>
    </source>
</reference>
<dbReference type="PANTHER" id="PTHR43651:SF3">
    <property type="entry name" value="1,4-ALPHA-GLUCAN-BRANCHING ENZYME"/>
    <property type="match status" value="1"/>
</dbReference>
<dbReference type="GO" id="GO:0004553">
    <property type="term" value="F:hydrolase activity, hydrolyzing O-glycosyl compounds"/>
    <property type="evidence" value="ECO:0007669"/>
    <property type="project" value="InterPro"/>
</dbReference>
<evidence type="ECO:0000256" key="8">
    <source>
        <dbReference type="ARBA" id="ARBA00023056"/>
    </source>
</evidence>
<feature type="active site" description="Nucleophile" evidence="10 11">
    <location>
        <position position="455"/>
    </location>
</feature>
<feature type="region of interest" description="Disordered" evidence="12">
    <location>
        <begin position="1"/>
        <end position="28"/>
    </location>
</feature>
<evidence type="ECO:0000256" key="7">
    <source>
        <dbReference type="ARBA" id="ARBA00022679"/>
    </source>
</evidence>
<comment type="pathway">
    <text evidence="3 10">Glycan biosynthesis; glycogen biosynthesis.</text>
</comment>
<dbReference type="GO" id="GO:0005978">
    <property type="term" value="P:glycogen biosynthetic process"/>
    <property type="evidence" value="ECO:0007669"/>
    <property type="project" value="UniProtKB-UniRule"/>
</dbReference>
<dbReference type="AlphaFoldDB" id="A0A7U7JDB3"/>
<dbReference type="SUPFAM" id="SSF51011">
    <property type="entry name" value="Glycosyl hydrolase domain"/>
    <property type="match status" value="1"/>
</dbReference>
<proteinExistence type="inferred from homology"/>
<evidence type="ECO:0000256" key="9">
    <source>
        <dbReference type="ARBA" id="ARBA00023277"/>
    </source>
</evidence>
<feature type="active site" description="Proton donor" evidence="10 11">
    <location>
        <position position="508"/>
    </location>
</feature>
<dbReference type="SMART" id="SM00642">
    <property type="entry name" value="Aamy"/>
    <property type="match status" value="1"/>
</dbReference>
<accession>A0A7U7JDB3</accession>
<dbReference type="Proteomes" id="UP000053470">
    <property type="component" value="Unassembled WGS sequence"/>
</dbReference>
<dbReference type="InterPro" id="IPR013783">
    <property type="entry name" value="Ig-like_fold"/>
</dbReference>
<dbReference type="InterPro" id="IPR044143">
    <property type="entry name" value="GlgB_N_E_set_prok"/>
</dbReference>
<dbReference type="FunFam" id="3.20.20.80:FF:000003">
    <property type="entry name" value="1,4-alpha-glucan branching enzyme GlgB"/>
    <property type="match status" value="1"/>
</dbReference>
<keyword evidence="6 10" id="KW-0328">Glycosyltransferase</keyword>
<organism evidence="14 15">
    <name type="scientific">Ralstonia solanacearum IPO1609</name>
    <dbReference type="NCBI Taxonomy" id="564066"/>
    <lineage>
        <taxon>Bacteria</taxon>
        <taxon>Pseudomonadati</taxon>
        <taxon>Pseudomonadota</taxon>
        <taxon>Betaproteobacteria</taxon>
        <taxon>Burkholderiales</taxon>
        <taxon>Burkholderiaceae</taxon>
        <taxon>Ralstonia</taxon>
        <taxon>Ralstonia solanacearum species complex</taxon>
    </lineage>
</organism>
<feature type="compositionally biased region" description="Low complexity" evidence="12">
    <location>
        <begin position="8"/>
        <end position="20"/>
    </location>
</feature>
<evidence type="ECO:0000256" key="12">
    <source>
        <dbReference type="SAM" id="MobiDB-lite"/>
    </source>
</evidence>
<dbReference type="PIRSF" id="PIRSF000463">
    <property type="entry name" value="GlgB"/>
    <property type="match status" value="1"/>
</dbReference>
<dbReference type="Gene3D" id="3.20.20.80">
    <property type="entry name" value="Glycosidases"/>
    <property type="match status" value="1"/>
</dbReference>
<dbReference type="HAMAP" id="MF_00685">
    <property type="entry name" value="GlgB"/>
    <property type="match status" value="1"/>
</dbReference>
<dbReference type="EC" id="2.4.1.18" evidence="10"/>
<dbReference type="GO" id="GO:0003844">
    <property type="term" value="F:1,4-alpha-glucan branching enzyme activity"/>
    <property type="evidence" value="ECO:0007669"/>
    <property type="project" value="UniProtKB-UniRule"/>
</dbReference>
<name>A0A7U7JDB3_RALSL</name>
<dbReference type="Pfam" id="PF22019">
    <property type="entry name" value="GlgB_N"/>
    <property type="match status" value="1"/>
</dbReference>
<dbReference type="InterPro" id="IPR037439">
    <property type="entry name" value="Branching_enzy"/>
</dbReference>
<dbReference type="Gene3D" id="2.60.40.1180">
    <property type="entry name" value="Golgi alpha-mannosidase II"/>
    <property type="match status" value="1"/>
</dbReference>
<dbReference type="InterPro" id="IPR013780">
    <property type="entry name" value="Glyco_hydro_b"/>
</dbReference>
<dbReference type="InterPro" id="IPR006048">
    <property type="entry name" value="A-amylase/branching_C"/>
</dbReference>
<keyword evidence="7 10" id="KW-0808">Transferase</keyword>
<dbReference type="GO" id="GO:0005829">
    <property type="term" value="C:cytosol"/>
    <property type="evidence" value="ECO:0007669"/>
    <property type="project" value="TreeGrafter"/>
</dbReference>
<evidence type="ECO:0000256" key="6">
    <source>
        <dbReference type="ARBA" id="ARBA00022676"/>
    </source>
</evidence>
<keyword evidence="5 10" id="KW-0321">Glycogen metabolism</keyword>
<evidence type="ECO:0000256" key="5">
    <source>
        <dbReference type="ARBA" id="ARBA00022600"/>
    </source>
</evidence>
<sequence length="779" mass="85762">MSAAHGFATPARPATPAVAAPEPPPVLPPGLDRNALDALTHGRLGDPFAVLGPHRLETADGPFQVVRAFHPGARRVQAIDPRGRVMAELAPVGRTGLFHGQFGQCPADAQAAAGHPGAYRLRVIWPAGTGHEAVQEAEDPYAFGLLLGDLDLHLIAEGRHWELARCLGAQAMRQDGVAGVRFAVWAPNARRVSVVGDFNQWDGRRHPMRLRHGAGVWELFVPAGLGAGPGSRYKFELVGADGPLLVKADPVARCTEPPPATASVVTDPSPLRWSDAAWMEARAARQRPDAPIAIYEVHAGSWLRDIEDGGRSLNWDELAERLIPYVTGLGFTHIELLPVAEHPFGGSWGYQPLGLFAPSARFGPPEAFARFVERCHQAELGVIVDWVPAHFPTDPHGPVHFDGTALYEHADPREGFHQDWNTLIYNFGRHEVSGFLIASALEWLEHFHIDGLRVDAVASMLYRDYSRQPGEWLPNRDGGRENLEAVAFLRQMNTVVHARCPGAITIAEESTAWPGVTAAVDFNGLGFDYKWNMGWMHDTLHYMQRDPVYRQHHHDGLTFGLVYAFSEHFILPLSHDEVVHGKGSLLGKMPGDDWQRLANLRAYLAFMWTHPGKKLLFMGGEFGQIGEWNHDASPEWHLLDDPRHRGVQRLVHDLNALYRSEPALHARDCAPEGFGWVIGDDRANSVFAYLRFDAEGTPMLVAANMTPVPRDGYRIGVPDVDGAVRWREVLNTDSAVYGGTNLGNGGVVDVEDVEDVGVHGWRRSVVVRLPPLAVVVLKV</sequence>
<dbReference type="Pfam" id="PF02806">
    <property type="entry name" value="Alpha-amylase_C"/>
    <property type="match status" value="1"/>
</dbReference>